<evidence type="ECO:0000313" key="3">
    <source>
        <dbReference type="EMBL" id="EQD51061.1"/>
    </source>
</evidence>
<dbReference type="PROSITE" id="PS00061">
    <property type="entry name" value="ADH_SHORT"/>
    <property type="match status" value="1"/>
</dbReference>
<dbReference type="Gene3D" id="3.40.50.720">
    <property type="entry name" value="NAD(P)-binding Rossmann-like Domain"/>
    <property type="match status" value="1"/>
</dbReference>
<proteinExistence type="inferred from homology"/>
<dbReference type="InterPro" id="IPR036291">
    <property type="entry name" value="NAD(P)-bd_dom_sf"/>
</dbReference>
<comment type="caution">
    <text evidence="3">The sequence shown here is derived from an EMBL/GenBank/DDBJ whole genome shotgun (WGS) entry which is preliminary data.</text>
</comment>
<evidence type="ECO:0000256" key="1">
    <source>
        <dbReference type="ARBA" id="ARBA00006484"/>
    </source>
</evidence>
<reference evidence="3" key="2">
    <citation type="journal article" date="2014" name="ISME J.">
        <title>Microbial stratification in low pH oxic and suboxic macroscopic growths along an acid mine drainage.</title>
        <authorList>
            <person name="Mendez-Garcia C."/>
            <person name="Mesa V."/>
            <person name="Sprenger R.R."/>
            <person name="Richter M."/>
            <person name="Diez M.S."/>
            <person name="Solano J."/>
            <person name="Bargiela R."/>
            <person name="Golyshina O.V."/>
            <person name="Manteca A."/>
            <person name="Ramos J.L."/>
            <person name="Gallego J.R."/>
            <person name="Llorente I."/>
            <person name="Martins Dos Santos V.A."/>
            <person name="Jensen O.N."/>
            <person name="Pelaez A.I."/>
            <person name="Sanchez J."/>
            <person name="Ferrer M."/>
        </authorList>
    </citation>
    <scope>NUCLEOTIDE SEQUENCE</scope>
</reference>
<feature type="non-terminal residue" evidence="3">
    <location>
        <position position="1"/>
    </location>
</feature>
<reference evidence="3" key="1">
    <citation type="submission" date="2013-08" db="EMBL/GenBank/DDBJ databases">
        <authorList>
            <person name="Mendez C."/>
            <person name="Richter M."/>
            <person name="Ferrer M."/>
            <person name="Sanchez J."/>
        </authorList>
    </citation>
    <scope>NUCLEOTIDE SEQUENCE</scope>
</reference>
<dbReference type="EMBL" id="AUZX01009669">
    <property type="protein sequence ID" value="EQD51061.1"/>
    <property type="molecule type" value="Genomic_DNA"/>
</dbReference>
<dbReference type="Pfam" id="PF13561">
    <property type="entry name" value="adh_short_C2"/>
    <property type="match status" value="1"/>
</dbReference>
<dbReference type="SUPFAM" id="SSF51735">
    <property type="entry name" value="NAD(P)-binding Rossmann-fold domains"/>
    <property type="match status" value="1"/>
</dbReference>
<accession>T0ZS10</accession>
<dbReference type="PRINTS" id="PR00080">
    <property type="entry name" value="SDRFAMILY"/>
</dbReference>
<dbReference type="AlphaFoldDB" id="T0ZS10"/>
<comment type="similarity">
    <text evidence="1">Belongs to the short-chain dehydrogenases/reductases (SDR) family.</text>
</comment>
<dbReference type="GO" id="GO:0016491">
    <property type="term" value="F:oxidoreductase activity"/>
    <property type="evidence" value="ECO:0007669"/>
    <property type="project" value="UniProtKB-KW"/>
</dbReference>
<name>T0ZS10_9ZZZZ</name>
<organism evidence="3">
    <name type="scientific">mine drainage metagenome</name>
    <dbReference type="NCBI Taxonomy" id="410659"/>
    <lineage>
        <taxon>unclassified sequences</taxon>
        <taxon>metagenomes</taxon>
        <taxon>ecological metagenomes</taxon>
    </lineage>
</organism>
<protein>
    <submittedName>
        <fullName evidence="3">Short-chain dehydrogenase/reductase SDR</fullName>
    </submittedName>
</protein>
<dbReference type="PRINTS" id="PR00081">
    <property type="entry name" value="GDHRDH"/>
</dbReference>
<gene>
    <name evidence="3" type="ORF">B1A_13222</name>
</gene>
<dbReference type="PANTHER" id="PTHR43639:SF1">
    <property type="entry name" value="SHORT-CHAIN DEHYDROGENASE_REDUCTASE FAMILY PROTEIN"/>
    <property type="match status" value="1"/>
</dbReference>
<dbReference type="InterPro" id="IPR020904">
    <property type="entry name" value="Sc_DH/Rdtase_CS"/>
</dbReference>
<keyword evidence="2" id="KW-0560">Oxidoreductase</keyword>
<evidence type="ECO:0000256" key="2">
    <source>
        <dbReference type="ARBA" id="ARBA00023002"/>
    </source>
</evidence>
<dbReference type="InterPro" id="IPR002347">
    <property type="entry name" value="SDR_fam"/>
</dbReference>
<dbReference type="PANTHER" id="PTHR43639">
    <property type="entry name" value="OXIDOREDUCTASE, SHORT-CHAIN DEHYDROGENASE/REDUCTASE FAMILY (AFU_ORTHOLOGUE AFUA_5G02870)"/>
    <property type="match status" value="1"/>
</dbReference>
<sequence>AGIGHFGKVSEATEQDFDDVFTANAKAPFLVTKFALPFVAPGGRIINISSGASKRPGTLFGLYAMSKAAVDAMTVALAAELGPQGITVNTVAPGWTATDANASARQDVATVRNVESQTALGRLGMPEDIARVVAFLASEDGGWVTGQYIEASGGFKLL</sequence>